<feature type="transmembrane region" description="Helical" evidence="7">
    <location>
        <begin position="689"/>
        <end position="709"/>
    </location>
</feature>
<reference evidence="9" key="1">
    <citation type="submission" date="2021-01" db="EMBL/GenBank/DDBJ databases">
        <title>Whole genome shotgun sequence of Rhizocola hellebori NBRC 109834.</title>
        <authorList>
            <person name="Komaki H."/>
            <person name="Tamura T."/>
        </authorList>
    </citation>
    <scope>NUCLEOTIDE SEQUENCE</scope>
    <source>
        <strain evidence="9">NBRC 109834</strain>
    </source>
</reference>
<dbReference type="GO" id="GO:0006508">
    <property type="term" value="P:proteolysis"/>
    <property type="evidence" value="ECO:0007669"/>
    <property type="project" value="UniProtKB-KW"/>
</dbReference>
<evidence type="ECO:0000256" key="1">
    <source>
        <dbReference type="ARBA" id="ARBA00001947"/>
    </source>
</evidence>
<feature type="transmembrane region" description="Helical" evidence="7">
    <location>
        <begin position="455"/>
        <end position="480"/>
    </location>
</feature>
<evidence type="ECO:0000313" key="10">
    <source>
        <dbReference type="Proteomes" id="UP000612899"/>
    </source>
</evidence>
<dbReference type="AlphaFoldDB" id="A0A8J3Q286"/>
<organism evidence="9 10">
    <name type="scientific">Rhizocola hellebori</name>
    <dbReference type="NCBI Taxonomy" id="1392758"/>
    <lineage>
        <taxon>Bacteria</taxon>
        <taxon>Bacillati</taxon>
        <taxon>Actinomycetota</taxon>
        <taxon>Actinomycetes</taxon>
        <taxon>Micromonosporales</taxon>
        <taxon>Micromonosporaceae</taxon>
        <taxon>Rhizocola</taxon>
    </lineage>
</organism>
<feature type="transmembrane region" description="Helical" evidence="7">
    <location>
        <begin position="588"/>
        <end position="609"/>
    </location>
</feature>
<evidence type="ECO:0000256" key="2">
    <source>
        <dbReference type="ARBA" id="ARBA00022670"/>
    </source>
</evidence>
<proteinExistence type="predicted"/>
<dbReference type="EMBL" id="BONY01000002">
    <property type="protein sequence ID" value="GIH02508.1"/>
    <property type="molecule type" value="Genomic_DNA"/>
</dbReference>
<dbReference type="Pfam" id="PF01435">
    <property type="entry name" value="Peptidase_M48"/>
    <property type="match status" value="1"/>
</dbReference>
<evidence type="ECO:0000256" key="7">
    <source>
        <dbReference type="SAM" id="Phobius"/>
    </source>
</evidence>
<dbReference type="RefSeq" id="WP_203906446.1">
    <property type="nucleotide sequence ID" value="NZ_BONY01000002.1"/>
</dbReference>
<evidence type="ECO:0000256" key="3">
    <source>
        <dbReference type="ARBA" id="ARBA00022723"/>
    </source>
</evidence>
<feature type="transmembrane region" description="Helical" evidence="7">
    <location>
        <begin position="349"/>
        <end position="371"/>
    </location>
</feature>
<keyword evidence="7" id="KW-0812">Transmembrane</keyword>
<evidence type="ECO:0000256" key="4">
    <source>
        <dbReference type="ARBA" id="ARBA00022801"/>
    </source>
</evidence>
<feature type="transmembrane region" description="Helical" evidence="7">
    <location>
        <begin position="415"/>
        <end position="435"/>
    </location>
</feature>
<keyword evidence="10" id="KW-1185">Reference proteome</keyword>
<protein>
    <recommendedName>
        <fullName evidence="8">Peptidase M48 domain-containing protein</fullName>
    </recommendedName>
</protein>
<gene>
    <name evidence="9" type="ORF">Rhe02_05750</name>
</gene>
<dbReference type="GO" id="GO:0004222">
    <property type="term" value="F:metalloendopeptidase activity"/>
    <property type="evidence" value="ECO:0007669"/>
    <property type="project" value="InterPro"/>
</dbReference>
<comment type="cofactor">
    <cofactor evidence="1">
        <name>Zn(2+)</name>
        <dbReference type="ChEBI" id="CHEBI:29105"/>
    </cofactor>
</comment>
<feature type="domain" description="Peptidase M48" evidence="8">
    <location>
        <begin position="132"/>
        <end position="310"/>
    </location>
</feature>
<feature type="transmembrane region" description="Helical" evidence="7">
    <location>
        <begin position="20"/>
        <end position="41"/>
    </location>
</feature>
<keyword evidence="2" id="KW-0645">Protease</keyword>
<evidence type="ECO:0000259" key="8">
    <source>
        <dbReference type="Pfam" id="PF01435"/>
    </source>
</evidence>
<keyword evidence="5" id="KW-0862">Zinc</keyword>
<feature type="transmembrane region" description="Helical" evidence="7">
    <location>
        <begin position="616"/>
        <end position="638"/>
    </location>
</feature>
<feature type="transmembrane region" description="Helical" evidence="7">
    <location>
        <begin position="324"/>
        <end position="343"/>
    </location>
</feature>
<evidence type="ECO:0000313" key="9">
    <source>
        <dbReference type="EMBL" id="GIH02508.1"/>
    </source>
</evidence>
<dbReference type="GO" id="GO:0046872">
    <property type="term" value="F:metal ion binding"/>
    <property type="evidence" value="ECO:0007669"/>
    <property type="project" value="UniProtKB-KW"/>
</dbReference>
<keyword evidence="3" id="KW-0479">Metal-binding</keyword>
<feature type="transmembrane region" description="Helical" evidence="7">
    <location>
        <begin position="492"/>
        <end position="520"/>
    </location>
</feature>
<sequence length="711" mass="75370">MTTRLRPNVLAHPSPTTGRFLLLVAALASAGLLTGSSFYTITHQAEFSAAMKTCLAAIRGPEATSTEEMLARAALVTECLAPQQRLDAIYSLAGAVAIGVLGLIVMLFVPMVLRRRRRLRPAGPNMAAAVARVGELAAETGLRRAPTVMVGPMGHRDAFVFGLPGRYQIVLPMALMVRWRNSELFDPVVRHEIAHLRRHDVLMAWLAASVWLAAPAIFAVLLVPLMLRLDASFILQYSWRMGLLIGLVWLVRRQLLRSREHDADLHVARQMRDWRPLWRVLSATAAHSQVSWRRWISNHPGAAHRQQVLVDPATGPGVSFVDGLVAAFLAGLLFPVLVRAVGAVTDFNLAPIVAALATGPLLGLAVGAGLWRQALIDHAAGTRRWPGGAVIGVVTGLLLAYFTEFASIIGDDAPVSWPTIALTVVVGAGAVLLSASTGRLWADAAAGLPAGRTTWTIGVVVNALFFGIAIWLLGFLPVYLDVFTTAGVGLAYPLVILGAIVAPIAYLAIIPAVVTMYALVARRKKADVPAWLIDSAHTGIADVARKPGLGAVLACSVAAGLVAAAGVLMHRFAVGPPVDDTDSLSRYLVWLSAGTLVALAVSFASVVMIPRSGGAIGLVAGAVTAITAGLFIVSINTFGFGNILDLKFWWTTTLAITAQWFLGYLLILPLALVTWFAPWRDVPGWLHTTVSLTAAVTTATLVAGVAIAASG</sequence>
<dbReference type="Gene3D" id="3.30.2010.10">
    <property type="entry name" value="Metalloproteases ('zincins'), catalytic domain"/>
    <property type="match status" value="1"/>
</dbReference>
<name>A0A8J3Q286_9ACTN</name>
<evidence type="ECO:0000256" key="5">
    <source>
        <dbReference type="ARBA" id="ARBA00022833"/>
    </source>
</evidence>
<feature type="transmembrane region" description="Helical" evidence="7">
    <location>
        <begin position="658"/>
        <end position="677"/>
    </location>
</feature>
<keyword evidence="7" id="KW-0472">Membrane</keyword>
<feature type="transmembrane region" description="Helical" evidence="7">
    <location>
        <begin position="549"/>
        <end position="568"/>
    </location>
</feature>
<accession>A0A8J3Q286</accession>
<keyword evidence="4" id="KW-0378">Hydrolase</keyword>
<feature type="transmembrane region" description="Helical" evidence="7">
    <location>
        <begin position="233"/>
        <end position="251"/>
    </location>
</feature>
<dbReference type="InterPro" id="IPR001915">
    <property type="entry name" value="Peptidase_M48"/>
</dbReference>
<dbReference type="Proteomes" id="UP000612899">
    <property type="component" value="Unassembled WGS sequence"/>
</dbReference>
<feature type="transmembrane region" description="Helical" evidence="7">
    <location>
        <begin position="383"/>
        <end position="403"/>
    </location>
</feature>
<feature type="transmembrane region" description="Helical" evidence="7">
    <location>
        <begin position="88"/>
        <end position="113"/>
    </location>
</feature>
<feature type="transmembrane region" description="Helical" evidence="7">
    <location>
        <begin position="202"/>
        <end position="227"/>
    </location>
</feature>
<keyword evidence="7" id="KW-1133">Transmembrane helix</keyword>
<keyword evidence="6" id="KW-0482">Metalloprotease</keyword>
<evidence type="ECO:0000256" key="6">
    <source>
        <dbReference type="ARBA" id="ARBA00023049"/>
    </source>
</evidence>
<comment type="caution">
    <text evidence="9">The sequence shown here is derived from an EMBL/GenBank/DDBJ whole genome shotgun (WGS) entry which is preliminary data.</text>
</comment>